<dbReference type="Proteomes" id="UP000005143">
    <property type="component" value="Unassembled WGS sequence"/>
</dbReference>
<dbReference type="SUPFAM" id="SSF101790">
    <property type="entry name" value="Aminomethyltransferase beta-barrel domain"/>
    <property type="match status" value="1"/>
</dbReference>
<keyword evidence="4 7" id="KW-0808">Transferase</keyword>
<protein>
    <recommendedName>
        <fullName evidence="2 7">Aminomethyltransferase</fullName>
        <ecNumber evidence="2 7">2.1.2.10</ecNumber>
    </recommendedName>
    <alternativeName>
        <fullName evidence="5 7">Glycine cleavage system T protein</fullName>
    </alternativeName>
</protein>
<dbReference type="PIRSF" id="PIRSF006487">
    <property type="entry name" value="GcvT"/>
    <property type="match status" value="1"/>
</dbReference>
<organism evidence="11 12">
    <name type="scientific">Patulibacter medicamentivorans</name>
    <dbReference type="NCBI Taxonomy" id="1097667"/>
    <lineage>
        <taxon>Bacteria</taxon>
        <taxon>Bacillati</taxon>
        <taxon>Actinomycetota</taxon>
        <taxon>Thermoleophilia</taxon>
        <taxon>Solirubrobacterales</taxon>
        <taxon>Patulibacteraceae</taxon>
        <taxon>Patulibacter</taxon>
    </lineage>
</organism>
<dbReference type="PANTHER" id="PTHR43757">
    <property type="entry name" value="AMINOMETHYLTRANSFERASE"/>
    <property type="match status" value="1"/>
</dbReference>
<dbReference type="InterPro" id="IPR027266">
    <property type="entry name" value="TrmE/GcvT-like"/>
</dbReference>
<feature type="domain" description="GCVT N-terminal" evidence="9">
    <location>
        <begin position="13"/>
        <end position="275"/>
    </location>
</feature>
<gene>
    <name evidence="7" type="primary">gcvT</name>
    <name evidence="11" type="ORF">PAI11_33250</name>
</gene>
<dbReference type="OrthoDB" id="9774591at2"/>
<dbReference type="PANTHER" id="PTHR43757:SF2">
    <property type="entry name" value="AMINOMETHYLTRANSFERASE, MITOCHONDRIAL"/>
    <property type="match status" value="1"/>
</dbReference>
<comment type="caution">
    <text evidence="11">The sequence shown here is derived from an EMBL/GenBank/DDBJ whole genome shotgun (WGS) entry which is preliminary data.</text>
</comment>
<dbReference type="InterPro" id="IPR022903">
    <property type="entry name" value="GcvT_bac"/>
</dbReference>
<feature type="binding site" evidence="8">
    <location>
        <position position="214"/>
    </location>
    <ligand>
        <name>substrate</name>
    </ligand>
</feature>
<dbReference type="InterPro" id="IPR028896">
    <property type="entry name" value="GcvT/YgfZ/DmdA"/>
</dbReference>
<dbReference type="GO" id="GO:0008168">
    <property type="term" value="F:methyltransferase activity"/>
    <property type="evidence" value="ECO:0007669"/>
    <property type="project" value="UniProtKB-KW"/>
</dbReference>
<dbReference type="GO" id="GO:0005829">
    <property type="term" value="C:cytosol"/>
    <property type="evidence" value="ECO:0007669"/>
    <property type="project" value="TreeGrafter"/>
</dbReference>
<dbReference type="Pfam" id="PF08669">
    <property type="entry name" value="GCV_T_C"/>
    <property type="match status" value="1"/>
</dbReference>
<dbReference type="InterPro" id="IPR006222">
    <property type="entry name" value="GCVT_N"/>
</dbReference>
<dbReference type="GO" id="GO:0008483">
    <property type="term" value="F:transaminase activity"/>
    <property type="evidence" value="ECO:0007669"/>
    <property type="project" value="UniProtKB-KW"/>
</dbReference>
<evidence type="ECO:0000256" key="6">
    <source>
        <dbReference type="ARBA" id="ARBA00047665"/>
    </source>
</evidence>
<dbReference type="AlphaFoldDB" id="H0E910"/>
<feature type="domain" description="Aminomethyltransferase C-terminal" evidence="10">
    <location>
        <begin position="303"/>
        <end position="375"/>
    </location>
</feature>
<comment type="subunit">
    <text evidence="7">The glycine cleavage system is composed of four proteins: P, T, L and H.</text>
</comment>
<keyword evidence="11" id="KW-0489">Methyltransferase</keyword>
<evidence type="ECO:0000313" key="11">
    <source>
        <dbReference type="EMBL" id="EHN09823.1"/>
    </source>
</evidence>
<evidence type="ECO:0000256" key="5">
    <source>
        <dbReference type="ARBA" id="ARBA00031395"/>
    </source>
</evidence>
<evidence type="ECO:0000256" key="1">
    <source>
        <dbReference type="ARBA" id="ARBA00008609"/>
    </source>
</evidence>
<dbReference type="HAMAP" id="MF_00259">
    <property type="entry name" value="GcvT"/>
    <property type="match status" value="1"/>
</dbReference>
<dbReference type="GO" id="GO:0004047">
    <property type="term" value="F:aminomethyltransferase activity"/>
    <property type="evidence" value="ECO:0007669"/>
    <property type="project" value="UniProtKB-UniRule"/>
</dbReference>
<evidence type="ECO:0000256" key="8">
    <source>
        <dbReference type="PIRSR" id="PIRSR006487-1"/>
    </source>
</evidence>
<dbReference type="InterPro" id="IPR029043">
    <property type="entry name" value="GcvT/YgfZ_C"/>
</dbReference>
<comment type="similarity">
    <text evidence="1 7">Belongs to the GcvT family.</text>
</comment>
<evidence type="ECO:0000256" key="2">
    <source>
        <dbReference type="ARBA" id="ARBA00012616"/>
    </source>
</evidence>
<dbReference type="GO" id="GO:0005960">
    <property type="term" value="C:glycine cleavage complex"/>
    <property type="evidence" value="ECO:0007669"/>
    <property type="project" value="InterPro"/>
</dbReference>
<dbReference type="EMBL" id="AGUD01000250">
    <property type="protein sequence ID" value="EHN09823.1"/>
    <property type="molecule type" value="Genomic_DNA"/>
</dbReference>
<accession>H0E910</accession>
<dbReference type="EC" id="2.1.2.10" evidence="2 7"/>
<name>H0E910_9ACTN</name>
<evidence type="ECO:0000313" key="12">
    <source>
        <dbReference type="Proteomes" id="UP000005143"/>
    </source>
</evidence>
<sequence>MTTETTELRRTALYDAHVAAGARLVPFAGWEMPVQYAGVKEEHLAVRSDAGVFDVSHMGEIRTYGPQALEFLQRILSNDVARIDVHGSQYALLLREDGGVLDDLFTYRLADTTYLTVTNAANHAKDLAWFRQQAAGFDVTVEDAFADYAMLAVQGPNARAVVESVAHHPLPGKFQIARVHIGDGELTTSPPSAPNTVVDALVAGTGYTGEDGVEILLPPAAAPAVWDALLAAGAVPAGLGARDTLRLEACFHLYGNDLSEDRDPIGAGLGWAVKEDTGHIGAEATRAVREAGGARGGGRDGLKLVPFRFTDKGIPRPGNAVVGGGVVTSGGYSPTLEAGIGLAYVAADRATPGTAIEVDVRGKVRPAEIATKPLYTS</sequence>
<comment type="catalytic activity">
    <reaction evidence="6 7">
        <text>N(6)-[(R)-S(8)-aminomethyldihydrolipoyl]-L-lysyl-[protein] + (6S)-5,6,7,8-tetrahydrofolate = N(6)-[(R)-dihydrolipoyl]-L-lysyl-[protein] + (6R)-5,10-methylene-5,6,7,8-tetrahydrofolate + NH4(+)</text>
        <dbReference type="Rhea" id="RHEA:16945"/>
        <dbReference type="Rhea" id="RHEA-COMP:10475"/>
        <dbReference type="Rhea" id="RHEA-COMP:10492"/>
        <dbReference type="ChEBI" id="CHEBI:15636"/>
        <dbReference type="ChEBI" id="CHEBI:28938"/>
        <dbReference type="ChEBI" id="CHEBI:57453"/>
        <dbReference type="ChEBI" id="CHEBI:83100"/>
        <dbReference type="ChEBI" id="CHEBI:83143"/>
        <dbReference type="EC" id="2.1.2.10"/>
    </reaction>
</comment>
<evidence type="ECO:0000259" key="9">
    <source>
        <dbReference type="Pfam" id="PF01571"/>
    </source>
</evidence>
<keyword evidence="12" id="KW-1185">Reference proteome</keyword>
<dbReference type="Gene3D" id="3.30.1360.120">
    <property type="entry name" value="Probable tRNA modification gtpase trme, domain 1"/>
    <property type="match status" value="1"/>
</dbReference>
<dbReference type="NCBIfam" id="NF001567">
    <property type="entry name" value="PRK00389.1"/>
    <property type="match status" value="1"/>
</dbReference>
<dbReference type="NCBIfam" id="TIGR00528">
    <property type="entry name" value="gcvT"/>
    <property type="match status" value="1"/>
</dbReference>
<dbReference type="InterPro" id="IPR013977">
    <property type="entry name" value="GcvT_C"/>
</dbReference>
<evidence type="ECO:0000256" key="3">
    <source>
        <dbReference type="ARBA" id="ARBA00022576"/>
    </source>
</evidence>
<dbReference type="GO" id="GO:0032259">
    <property type="term" value="P:methylation"/>
    <property type="evidence" value="ECO:0007669"/>
    <property type="project" value="UniProtKB-KW"/>
</dbReference>
<dbReference type="GO" id="GO:0019464">
    <property type="term" value="P:glycine decarboxylation via glycine cleavage system"/>
    <property type="evidence" value="ECO:0007669"/>
    <property type="project" value="UniProtKB-UniRule"/>
</dbReference>
<dbReference type="SUPFAM" id="SSF103025">
    <property type="entry name" value="Folate-binding domain"/>
    <property type="match status" value="1"/>
</dbReference>
<comment type="function">
    <text evidence="7">The glycine cleavage system catalyzes the degradation of glycine.</text>
</comment>
<evidence type="ECO:0000256" key="7">
    <source>
        <dbReference type="HAMAP-Rule" id="MF_00259"/>
    </source>
</evidence>
<dbReference type="Pfam" id="PF01571">
    <property type="entry name" value="GCV_T"/>
    <property type="match status" value="1"/>
</dbReference>
<dbReference type="PATRIC" id="fig|1097667.3.peg.3295"/>
<evidence type="ECO:0000259" key="10">
    <source>
        <dbReference type="Pfam" id="PF08669"/>
    </source>
</evidence>
<keyword evidence="3 7" id="KW-0032">Aminotransferase</keyword>
<reference evidence="11 12" key="1">
    <citation type="journal article" date="2013" name="Biodegradation">
        <title>Quantitative proteomic analysis of ibuprofen-degrading Patulibacter sp. strain I11.</title>
        <authorList>
            <person name="Almeida B."/>
            <person name="Kjeldal H."/>
            <person name="Lolas I."/>
            <person name="Knudsen A.D."/>
            <person name="Carvalho G."/>
            <person name="Nielsen K.L."/>
            <person name="Barreto Crespo M.T."/>
            <person name="Stensballe A."/>
            <person name="Nielsen J.L."/>
        </authorList>
    </citation>
    <scope>NUCLEOTIDE SEQUENCE [LARGE SCALE GENOMIC DNA]</scope>
    <source>
        <strain evidence="11 12">I11</strain>
    </source>
</reference>
<dbReference type="InterPro" id="IPR006223">
    <property type="entry name" value="GcvT"/>
</dbReference>
<proteinExistence type="inferred from homology"/>
<dbReference type="RefSeq" id="WP_007577274.1">
    <property type="nucleotide sequence ID" value="NZ_AGUD01000250.1"/>
</dbReference>
<evidence type="ECO:0000256" key="4">
    <source>
        <dbReference type="ARBA" id="ARBA00022679"/>
    </source>
</evidence>